<comment type="caution">
    <text evidence="1">The sequence shown here is derived from an EMBL/GenBank/DDBJ whole genome shotgun (WGS) entry which is preliminary data.</text>
</comment>
<gene>
    <name evidence="1" type="ORF">AAEO56_02435</name>
</gene>
<sequence length="80" mass="9033">MRKFKKNDGGYKFGKNGVLTVKQNSGWCGTSPIDYEIVEGTWKVVNDSVIHVEHKYWGGTISEDLHIISLSKSEMAFKVL</sequence>
<reference evidence="1 2" key="1">
    <citation type="submission" date="2024-04" db="EMBL/GenBank/DDBJ databases">
        <title>Flavobacterium sp. DGU11 16S ribosomal RNA gene Genome sequencing and assembly.</title>
        <authorList>
            <person name="Park S."/>
        </authorList>
    </citation>
    <scope>NUCLEOTIDE SEQUENCE [LARGE SCALE GENOMIC DNA]</scope>
    <source>
        <strain evidence="1 2">DGU11</strain>
    </source>
</reference>
<organism evidence="1 2">
    <name type="scientific">Flavobacterium arundinis</name>
    <dbReference type="NCBI Taxonomy" id="3139143"/>
    <lineage>
        <taxon>Bacteria</taxon>
        <taxon>Pseudomonadati</taxon>
        <taxon>Bacteroidota</taxon>
        <taxon>Flavobacteriia</taxon>
        <taxon>Flavobacteriales</taxon>
        <taxon>Flavobacteriaceae</taxon>
        <taxon>Flavobacterium</taxon>
    </lineage>
</organism>
<accession>A0ABU9HSG1</accession>
<dbReference type="EMBL" id="JBBYHR010000001">
    <property type="protein sequence ID" value="MEL1243106.1"/>
    <property type="molecule type" value="Genomic_DNA"/>
</dbReference>
<evidence type="ECO:0000313" key="2">
    <source>
        <dbReference type="Proteomes" id="UP001464555"/>
    </source>
</evidence>
<proteinExistence type="predicted"/>
<dbReference type="Proteomes" id="UP001464555">
    <property type="component" value="Unassembled WGS sequence"/>
</dbReference>
<keyword evidence="2" id="KW-1185">Reference proteome</keyword>
<protein>
    <submittedName>
        <fullName evidence="1">Uncharacterized protein</fullName>
    </submittedName>
</protein>
<evidence type="ECO:0000313" key="1">
    <source>
        <dbReference type="EMBL" id="MEL1243106.1"/>
    </source>
</evidence>
<name>A0ABU9HSG1_9FLAO</name>
<dbReference type="RefSeq" id="WP_341695424.1">
    <property type="nucleotide sequence ID" value="NZ_JBBYHR010000001.1"/>
</dbReference>